<sequence length="84" mass="9620">METGWFGRVRAISCVFVLFVVLSARAFDSDNESLESVVRTLKGQVNALLERRQEDFRILEDSIRRSLDKNDGLSSVKSELDELR</sequence>
<name>A0AAW2IDE3_9NEOP</name>
<gene>
    <name evidence="2" type="ORF">PYX00_001314</name>
</gene>
<keyword evidence="1" id="KW-0732">Signal</keyword>
<dbReference type="AlphaFoldDB" id="A0AAW2IDE3"/>
<evidence type="ECO:0000313" key="2">
    <source>
        <dbReference type="EMBL" id="KAL0279838.1"/>
    </source>
</evidence>
<proteinExistence type="predicted"/>
<organism evidence="2">
    <name type="scientific">Menopon gallinae</name>
    <name type="common">poultry shaft louse</name>
    <dbReference type="NCBI Taxonomy" id="328185"/>
    <lineage>
        <taxon>Eukaryota</taxon>
        <taxon>Metazoa</taxon>
        <taxon>Ecdysozoa</taxon>
        <taxon>Arthropoda</taxon>
        <taxon>Hexapoda</taxon>
        <taxon>Insecta</taxon>
        <taxon>Pterygota</taxon>
        <taxon>Neoptera</taxon>
        <taxon>Paraneoptera</taxon>
        <taxon>Psocodea</taxon>
        <taxon>Troctomorpha</taxon>
        <taxon>Phthiraptera</taxon>
        <taxon>Amblycera</taxon>
        <taxon>Menoponidae</taxon>
        <taxon>Menopon</taxon>
    </lineage>
</organism>
<protein>
    <submittedName>
        <fullName evidence="2">Uncharacterized protein</fullName>
    </submittedName>
</protein>
<accession>A0AAW2IDE3</accession>
<evidence type="ECO:0000256" key="1">
    <source>
        <dbReference type="SAM" id="SignalP"/>
    </source>
</evidence>
<reference evidence="2" key="1">
    <citation type="journal article" date="2024" name="Gigascience">
        <title>Chromosome-level genome of the poultry shaft louse Menopon gallinae provides insight into the host-switching and adaptive evolution of parasitic lice.</title>
        <authorList>
            <person name="Xu Y."/>
            <person name="Ma L."/>
            <person name="Liu S."/>
            <person name="Liang Y."/>
            <person name="Liu Q."/>
            <person name="He Z."/>
            <person name="Tian L."/>
            <person name="Duan Y."/>
            <person name="Cai W."/>
            <person name="Li H."/>
            <person name="Song F."/>
        </authorList>
    </citation>
    <scope>NUCLEOTIDE SEQUENCE</scope>
    <source>
        <strain evidence="2">Cailab_2023a</strain>
    </source>
</reference>
<feature type="signal peptide" evidence="1">
    <location>
        <begin position="1"/>
        <end position="26"/>
    </location>
</feature>
<comment type="caution">
    <text evidence="2">The sequence shown here is derived from an EMBL/GenBank/DDBJ whole genome shotgun (WGS) entry which is preliminary data.</text>
</comment>
<feature type="chain" id="PRO_5043430470" evidence="1">
    <location>
        <begin position="27"/>
        <end position="84"/>
    </location>
</feature>
<dbReference type="EMBL" id="JARGDH010000001">
    <property type="protein sequence ID" value="KAL0279838.1"/>
    <property type="molecule type" value="Genomic_DNA"/>
</dbReference>